<comment type="subcellular location">
    <subcellularLocation>
        <location evidence="1">Cell outer membrane</location>
        <topology evidence="1">Peripheral membrane protein</topology>
    </subcellularLocation>
</comment>
<evidence type="ECO:0000256" key="2">
    <source>
        <dbReference type="ARBA" id="ARBA00007734"/>
    </source>
</evidence>
<evidence type="ECO:0000256" key="1">
    <source>
        <dbReference type="ARBA" id="ARBA00004339"/>
    </source>
</evidence>
<comment type="similarity">
    <text evidence="2">Belongs to the transglycosylase Slt family.</text>
</comment>
<accession>A0A918XKT9</accession>
<dbReference type="RefSeq" id="WP_229802720.1">
    <property type="nucleotide sequence ID" value="NZ_BMYM01000002.1"/>
</dbReference>
<dbReference type="Pfam" id="PF01464">
    <property type="entry name" value="SLT"/>
    <property type="match status" value="1"/>
</dbReference>
<dbReference type="PANTHER" id="PTHR37423:SF2">
    <property type="entry name" value="MEMBRANE-BOUND LYTIC MUREIN TRANSGLYCOSYLASE C"/>
    <property type="match status" value="1"/>
</dbReference>
<gene>
    <name evidence="7" type="ORF">GCM10007053_22810</name>
</gene>
<dbReference type="Gene3D" id="3.40.190.10">
    <property type="entry name" value="Periplasmic binding protein-like II"/>
    <property type="match status" value="2"/>
</dbReference>
<proteinExistence type="inferred from homology"/>
<dbReference type="PROSITE" id="PS51257">
    <property type="entry name" value="PROKAR_LIPOPROTEIN"/>
    <property type="match status" value="1"/>
</dbReference>
<dbReference type="InterPro" id="IPR023346">
    <property type="entry name" value="Lysozyme-like_dom_sf"/>
</dbReference>
<dbReference type="PANTHER" id="PTHR37423">
    <property type="entry name" value="SOLUBLE LYTIC MUREIN TRANSGLYCOSYLASE-RELATED"/>
    <property type="match status" value="1"/>
</dbReference>
<reference evidence="7" key="2">
    <citation type="submission" date="2020-09" db="EMBL/GenBank/DDBJ databases">
        <authorList>
            <person name="Sun Q."/>
            <person name="Kim S."/>
        </authorList>
    </citation>
    <scope>NUCLEOTIDE SEQUENCE</scope>
    <source>
        <strain evidence="7">KCTC 23430</strain>
    </source>
</reference>
<evidence type="ECO:0000256" key="5">
    <source>
        <dbReference type="SAM" id="SignalP"/>
    </source>
</evidence>
<protein>
    <submittedName>
        <fullName evidence="7">Peptidoglycan lytic exotransglycosylase</fullName>
    </submittedName>
</protein>
<dbReference type="Proteomes" id="UP000644693">
    <property type="component" value="Unassembled WGS sequence"/>
</dbReference>
<feature type="region of interest" description="Disordered" evidence="4">
    <location>
        <begin position="23"/>
        <end position="66"/>
    </location>
</feature>
<comment type="caution">
    <text evidence="7">The sequence shown here is derived from an EMBL/GenBank/DDBJ whole genome shotgun (WGS) entry which is preliminary data.</text>
</comment>
<evidence type="ECO:0000256" key="3">
    <source>
        <dbReference type="ARBA" id="ARBA00023237"/>
    </source>
</evidence>
<dbReference type="AlphaFoldDB" id="A0A918XKT9"/>
<sequence length="521" mass="57702">MSSTLKYLTLTLGLLLVASCSSDAPGDSDSEVKQAATASTSEQETVQPHTDQPIATEAATSEKPPRYDSLSLISSRLGDLDMMEESRVIRMLTVYGPGRYHLDGANAEGLVAEMASLFEKFINKHLGNGSLRTHVVVIPVARDELIPALLAGKGDIVSASLTITPERAEEVDFSIPSSKPLSEILVTGPSAPALESIDGLSGQTLFLRESSSYRESVEALNQRFAAANKAPVNIHYMSELLEDDDLIEMVNAGLLPWAIVDEYKPQLWEGVFNELVVRDDIVFREGGQLGWAMRKNSPKLEAAVNAFLKKNREGTLIGNVLRNRYIRDYDYAYAANALGSEEYTRFRELQTLFRDYGEEYGVDYLLAAAQGYQESRLDQSVRSHAGAIGVMQLLPTTAADPKVGITNIHEVEANIHAGIKYLNYLRNRYFDDPAISRQDQTFLALAAYNAGPSRMINLRAKAEKAGYDPNRWFDNVEVIAAREIGGETVQYVANIYKYYLSYRMVAMQELNRLEAREDAGI</sequence>
<evidence type="ECO:0000313" key="8">
    <source>
        <dbReference type="Proteomes" id="UP000644693"/>
    </source>
</evidence>
<dbReference type="Gene3D" id="1.10.530.10">
    <property type="match status" value="1"/>
</dbReference>
<name>A0A918XKT9_9GAMM</name>
<dbReference type="SUPFAM" id="SSF53850">
    <property type="entry name" value="Periplasmic binding protein-like II"/>
    <property type="match status" value="1"/>
</dbReference>
<dbReference type="SUPFAM" id="SSF53955">
    <property type="entry name" value="Lysozyme-like"/>
    <property type="match status" value="1"/>
</dbReference>
<evidence type="ECO:0000313" key="7">
    <source>
        <dbReference type="EMBL" id="GHD35623.1"/>
    </source>
</evidence>
<feature type="signal peptide" evidence="5">
    <location>
        <begin position="1"/>
        <end position="23"/>
    </location>
</feature>
<evidence type="ECO:0000259" key="6">
    <source>
        <dbReference type="SMART" id="SM00062"/>
    </source>
</evidence>
<feature type="chain" id="PRO_5036942688" evidence="5">
    <location>
        <begin position="24"/>
        <end position="521"/>
    </location>
</feature>
<keyword evidence="8" id="KW-1185">Reference proteome</keyword>
<dbReference type="GO" id="GO:0009279">
    <property type="term" value="C:cell outer membrane"/>
    <property type="evidence" value="ECO:0007669"/>
    <property type="project" value="UniProtKB-SubCell"/>
</dbReference>
<dbReference type="CDD" id="cd13403">
    <property type="entry name" value="MLTF-like"/>
    <property type="match status" value="1"/>
</dbReference>
<organism evidence="7 8">
    <name type="scientific">Parahalioglobus pacificus</name>
    <dbReference type="NCBI Taxonomy" id="930806"/>
    <lineage>
        <taxon>Bacteria</taxon>
        <taxon>Pseudomonadati</taxon>
        <taxon>Pseudomonadota</taxon>
        <taxon>Gammaproteobacteria</taxon>
        <taxon>Cellvibrionales</taxon>
        <taxon>Halieaceae</taxon>
        <taxon>Parahalioglobus</taxon>
    </lineage>
</organism>
<evidence type="ECO:0000256" key="4">
    <source>
        <dbReference type="SAM" id="MobiDB-lite"/>
    </source>
</evidence>
<reference evidence="7" key="1">
    <citation type="journal article" date="2014" name="Int. J. Syst. Evol. Microbiol.">
        <title>Complete genome sequence of Corynebacterium casei LMG S-19264T (=DSM 44701T), isolated from a smear-ripened cheese.</title>
        <authorList>
            <consortium name="US DOE Joint Genome Institute (JGI-PGF)"/>
            <person name="Walter F."/>
            <person name="Albersmeier A."/>
            <person name="Kalinowski J."/>
            <person name="Ruckert C."/>
        </authorList>
    </citation>
    <scope>NUCLEOTIDE SEQUENCE</scope>
    <source>
        <strain evidence="7">KCTC 23430</strain>
    </source>
</reference>
<keyword evidence="3" id="KW-0472">Membrane</keyword>
<dbReference type="InterPro" id="IPR008258">
    <property type="entry name" value="Transglycosylase_SLT_dom_1"/>
</dbReference>
<feature type="compositionally biased region" description="Polar residues" evidence="4">
    <location>
        <begin position="36"/>
        <end position="50"/>
    </location>
</feature>
<dbReference type="InterPro" id="IPR001638">
    <property type="entry name" value="Solute-binding_3/MltF_N"/>
</dbReference>
<dbReference type="Pfam" id="PF00497">
    <property type="entry name" value="SBP_bac_3"/>
    <property type="match status" value="1"/>
</dbReference>
<dbReference type="EMBL" id="BMYM01000002">
    <property type="protein sequence ID" value="GHD35623.1"/>
    <property type="molecule type" value="Genomic_DNA"/>
</dbReference>
<keyword evidence="5" id="KW-0732">Signal</keyword>
<dbReference type="CDD" id="cd01009">
    <property type="entry name" value="PBP2_YfhD_N"/>
    <property type="match status" value="1"/>
</dbReference>
<dbReference type="SMART" id="SM00062">
    <property type="entry name" value="PBPb"/>
    <property type="match status" value="1"/>
</dbReference>
<feature type="domain" description="Solute-binding protein family 3/N-terminal" evidence="6">
    <location>
        <begin position="88"/>
        <end position="328"/>
    </location>
</feature>
<keyword evidence="3" id="KW-0998">Cell outer membrane</keyword>